<sequence length="629" mass="73975">MEPETFINSLLDRIESKAVISTEYNYLYLHTWEIAPEIAARLPSTYKSYQDVLFTYICSNNIVPDRDLTINGNFLAHILAKRLHDSVNPKTYTPILKFFNTFEPQENFFPFRPSLELLIKQILDDSRVPGQTIHWLLSFIRDQTGWLYSINYENVNADSKEIQRREDFRAFLAEKFSKMSRTLLYEDLELLRMVQGISKINDIKVKPDFTQEEMIVSQKLHACQDILDTVILFPSEHRTFQSDLCKIITCQDFTKLRSLHMMFKIYKAEFPCQTDLLLNQLRLEKLITIQEIESLKLKPFLKMLMYNNIVNECLEHLQLLELELAQCLKNNQDILSEFEYSDLLAVRKTKLNSIYEVFSTLKNSEIILILSDISEFVINVPVKFMMRVIVSLTLLHRLCSEKYNNILNDSNVPNKDINFKEINRLILDIWLSSFSRLQNSKSSLTYQVNPPEILKILQILTTLFLFTFYASSRFTWIPTDTEEHKASETLGPTLTLFLENLVKIFKVLLNNDLCEGRKNIEDLIHIIIDKLGFEVPLEVIIKESKYLLEVVGKDPWTSLLKERIDNVIQEESMIEENIYRKSGKLKYYLSKTWATFDHSNSWWEIRVVDKCIFKFMTRITKKKWGKVGV</sequence>
<dbReference type="EMBL" id="BLAL01000199">
    <property type="protein sequence ID" value="GES91304.1"/>
    <property type="molecule type" value="Genomic_DNA"/>
</dbReference>
<accession>A0A8H3LU08</accession>
<comment type="caution">
    <text evidence="1">The sequence shown here is derived from an EMBL/GenBank/DDBJ whole genome shotgun (WGS) entry which is preliminary data.</text>
</comment>
<organism evidence="1 2">
    <name type="scientific">Rhizophagus clarus</name>
    <dbReference type="NCBI Taxonomy" id="94130"/>
    <lineage>
        <taxon>Eukaryota</taxon>
        <taxon>Fungi</taxon>
        <taxon>Fungi incertae sedis</taxon>
        <taxon>Mucoromycota</taxon>
        <taxon>Glomeromycotina</taxon>
        <taxon>Glomeromycetes</taxon>
        <taxon>Glomerales</taxon>
        <taxon>Glomeraceae</taxon>
        <taxon>Rhizophagus</taxon>
    </lineage>
</organism>
<reference evidence="1" key="1">
    <citation type="submission" date="2019-10" db="EMBL/GenBank/DDBJ databases">
        <title>Conservation and host-specific expression of non-tandemly repeated heterogenous ribosome RNA gene in arbuscular mycorrhizal fungi.</title>
        <authorList>
            <person name="Maeda T."/>
            <person name="Kobayashi Y."/>
            <person name="Nakagawa T."/>
            <person name="Ezawa T."/>
            <person name="Yamaguchi K."/>
            <person name="Bino T."/>
            <person name="Nishimoto Y."/>
            <person name="Shigenobu S."/>
            <person name="Kawaguchi M."/>
        </authorList>
    </citation>
    <scope>NUCLEOTIDE SEQUENCE</scope>
    <source>
        <strain evidence="1">HR1</strain>
    </source>
</reference>
<evidence type="ECO:0000313" key="1">
    <source>
        <dbReference type="EMBL" id="GES91304.1"/>
    </source>
</evidence>
<proteinExistence type="predicted"/>
<protein>
    <submittedName>
        <fullName evidence="1">Uncharacterized protein</fullName>
    </submittedName>
</protein>
<dbReference type="AlphaFoldDB" id="A0A8H3LU08"/>
<gene>
    <name evidence="1" type="ORF">RCL2_001813500</name>
</gene>
<dbReference type="OrthoDB" id="2426575at2759"/>
<evidence type="ECO:0000313" key="2">
    <source>
        <dbReference type="Proteomes" id="UP000615446"/>
    </source>
</evidence>
<name>A0A8H3LU08_9GLOM</name>
<dbReference type="Proteomes" id="UP000615446">
    <property type="component" value="Unassembled WGS sequence"/>
</dbReference>